<dbReference type="AlphaFoldDB" id="A0A392TBB4"/>
<keyword evidence="2" id="KW-0675">Receptor</keyword>
<evidence type="ECO:0000313" key="3">
    <source>
        <dbReference type="Proteomes" id="UP000265520"/>
    </source>
</evidence>
<keyword evidence="2" id="KW-0808">Transferase</keyword>
<organism evidence="2 3">
    <name type="scientific">Trifolium medium</name>
    <dbReference type="NCBI Taxonomy" id="97028"/>
    <lineage>
        <taxon>Eukaryota</taxon>
        <taxon>Viridiplantae</taxon>
        <taxon>Streptophyta</taxon>
        <taxon>Embryophyta</taxon>
        <taxon>Tracheophyta</taxon>
        <taxon>Spermatophyta</taxon>
        <taxon>Magnoliopsida</taxon>
        <taxon>eudicotyledons</taxon>
        <taxon>Gunneridae</taxon>
        <taxon>Pentapetalae</taxon>
        <taxon>rosids</taxon>
        <taxon>fabids</taxon>
        <taxon>Fabales</taxon>
        <taxon>Fabaceae</taxon>
        <taxon>Papilionoideae</taxon>
        <taxon>50 kb inversion clade</taxon>
        <taxon>NPAAA clade</taxon>
        <taxon>Hologalegina</taxon>
        <taxon>IRL clade</taxon>
        <taxon>Trifolieae</taxon>
        <taxon>Trifolium</taxon>
    </lineage>
</organism>
<sequence length="77" mass="8039">MGDVLWNLEFALQLQESAEESGNGFGGICGEEEPLFVDSKGKKELDAGYDGNVTDSKSSGMSMSIGGRSLASEDSDG</sequence>
<feature type="non-terminal residue" evidence="2">
    <location>
        <position position="77"/>
    </location>
</feature>
<evidence type="ECO:0000256" key="1">
    <source>
        <dbReference type="SAM" id="MobiDB-lite"/>
    </source>
</evidence>
<evidence type="ECO:0000313" key="2">
    <source>
        <dbReference type="EMBL" id="MCI58328.1"/>
    </source>
</evidence>
<protein>
    <submittedName>
        <fullName evidence="2">Receptor-like protein kinase feronia-like</fullName>
    </submittedName>
</protein>
<dbReference type="GO" id="GO:0016301">
    <property type="term" value="F:kinase activity"/>
    <property type="evidence" value="ECO:0007669"/>
    <property type="project" value="UniProtKB-KW"/>
</dbReference>
<reference evidence="2 3" key="1">
    <citation type="journal article" date="2018" name="Front. Plant Sci.">
        <title>Red Clover (Trifolium pratense) and Zigzag Clover (T. medium) - A Picture of Genomic Similarities and Differences.</title>
        <authorList>
            <person name="Dluhosova J."/>
            <person name="Istvanek J."/>
            <person name="Nedelnik J."/>
            <person name="Repkova J."/>
        </authorList>
    </citation>
    <scope>NUCLEOTIDE SEQUENCE [LARGE SCALE GENOMIC DNA]</scope>
    <source>
        <strain evidence="3">cv. 10/8</strain>
        <tissue evidence="2">Leaf</tissue>
    </source>
</reference>
<feature type="compositionally biased region" description="Low complexity" evidence="1">
    <location>
        <begin position="56"/>
        <end position="69"/>
    </location>
</feature>
<dbReference type="EMBL" id="LXQA010544377">
    <property type="protein sequence ID" value="MCI58328.1"/>
    <property type="molecule type" value="Genomic_DNA"/>
</dbReference>
<keyword evidence="3" id="KW-1185">Reference proteome</keyword>
<name>A0A392TBB4_9FABA</name>
<accession>A0A392TBB4</accession>
<comment type="caution">
    <text evidence="2">The sequence shown here is derived from an EMBL/GenBank/DDBJ whole genome shotgun (WGS) entry which is preliminary data.</text>
</comment>
<proteinExistence type="predicted"/>
<dbReference type="Proteomes" id="UP000265520">
    <property type="component" value="Unassembled WGS sequence"/>
</dbReference>
<feature type="region of interest" description="Disordered" evidence="1">
    <location>
        <begin position="47"/>
        <end position="77"/>
    </location>
</feature>
<keyword evidence="2" id="KW-0418">Kinase</keyword>